<keyword evidence="4" id="KW-0143">Chaperone</keyword>
<dbReference type="InterPro" id="IPR025734">
    <property type="entry name" value="EspG"/>
</dbReference>
<evidence type="ECO:0000256" key="4">
    <source>
        <dbReference type="ARBA" id="ARBA00023186"/>
    </source>
</evidence>
<dbReference type="KEGG" id="apre:CNX65_19770"/>
<protein>
    <recommendedName>
        <fullName evidence="8">ESX secretion-associated protein EspG</fullName>
    </recommendedName>
</protein>
<dbReference type="Proteomes" id="UP000218505">
    <property type="component" value="Chromosome"/>
</dbReference>
<dbReference type="Pfam" id="PF14011">
    <property type="entry name" value="ESX-1_EspG"/>
    <property type="match status" value="1"/>
</dbReference>
<gene>
    <name evidence="6" type="ORF">CNX65_19770</name>
</gene>
<reference evidence="6" key="1">
    <citation type="submission" date="2017-09" db="EMBL/GenBank/DDBJ databases">
        <title>Complete Genome Sequence of ansamitocin-producing Bacterium Actinosynnema pretiosum X47.</title>
        <authorList>
            <person name="Cao G."/>
            <person name="Zong G."/>
            <person name="Zhong C."/>
            <person name="Fu J."/>
        </authorList>
    </citation>
    <scope>NUCLEOTIDE SEQUENCE [LARGE SCALE GENOMIC DNA]</scope>
    <source>
        <strain evidence="6">X47</strain>
    </source>
</reference>
<comment type="subcellular location">
    <subcellularLocation>
        <location evidence="1">Cytoplasm</location>
    </subcellularLocation>
</comment>
<accession>A0A290Z8F0</accession>
<name>A0A290Z8F0_9PSEU</name>
<evidence type="ECO:0000256" key="3">
    <source>
        <dbReference type="ARBA" id="ARBA00022490"/>
    </source>
</evidence>
<comment type="similarity">
    <text evidence="2">Belongs to the EspG family.</text>
</comment>
<evidence type="ECO:0000256" key="5">
    <source>
        <dbReference type="SAM" id="MobiDB-lite"/>
    </source>
</evidence>
<evidence type="ECO:0000313" key="6">
    <source>
        <dbReference type="EMBL" id="ATE55243.1"/>
    </source>
</evidence>
<feature type="region of interest" description="Disordered" evidence="5">
    <location>
        <begin position="27"/>
        <end position="102"/>
    </location>
</feature>
<evidence type="ECO:0000313" key="7">
    <source>
        <dbReference type="Proteomes" id="UP000218505"/>
    </source>
</evidence>
<keyword evidence="7" id="KW-1185">Reference proteome</keyword>
<organism evidence="6 7">
    <name type="scientific">Actinosynnema pretiosum</name>
    <dbReference type="NCBI Taxonomy" id="42197"/>
    <lineage>
        <taxon>Bacteria</taxon>
        <taxon>Bacillati</taxon>
        <taxon>Actinomycetota</taxon>
        <taxon>Actinomycetes</taxon>
        <taxon>Pseudonocardiales</taxon>
        <taxon>Pseudonocardiaceae</taxon>
        <taxon>Actinosynnema</taxon>
    </lineage>
</organism>
<evidence type="ECO:0008006" key="8">
    <source>
        <dbReference type="Google" id="ProtNLM"/>
    </source>
</evidence>
<keyword evidence="3" id="KW-0963">Cytoplasm</keyword>
<proteinExistence type="inferred from homology"/>
<sequence>MLAGAGARACPGGRAAAGAVVGAPPLLRARDRRPAPAGDQRAGRRAESGVRAALSGVPRRAVGRHRRAAQDPPGAAGLRADLPRRRGGARPRVRGGGQAPVNHLSLTSRELHLLCETAAAPWPLPLPEPPTARTWSDHLADNRRVSAALRARGLADHRGPSGHVADLVTALSGDRVHWEGASGVAVGVRGGGVAFSLRPRGADVAVTPCLPDLLPDVLLAAEPVLPPADCLPLTAPAAAVAAAGRAPSGGAWEVLTAHGVTGSSARGWTGLLASALGGGMCTAQPRLRRSGEARRSPIRWLDTRRGRLLVVERDGWLSANPLPQGELRRLVAGACG</sequence>
<dbReference type="AlphaFoldDB" id="A0A290Z8F0"/>
<evidence type="ECO:0000256" key="2">
    <source>
        <dbReference type="ARBA" id="ARBA00006411"/>
    </source>
</evidence>
<evidence type="ECO:0000256" key="1">
    <source>
        <dbReference type="ARBA" id="ARBA00004496"/>
    </source>
</evidence>
<dbReference type="EMBL" id="CP023445">
    <property type="protein sequence ID" value="ATE55243.1"/>
    <property type="molecule type" value="Genomic_DNA"/>
</dbReference>